<reference evidence="1 2" key="1">
    <citation type="journal article" date="2015" name="Nature">
        <title>rRNA introns, odd ribosomes, and small enigmatic genomes across a large radiation of phyla.</title>
        <authorList>
            <person name="Brown C.T."/>
            <person name="Hug L.A."/>
            <person name="Thomas B.C."/>
            <person name="Sharon I."/>
            <person name="Castelle C.J."/>
            <person name="Singh A."/>
            <person name="Wilkins M.J."/>
            <person name="Williams K.H."/>
            <person name="Banfield J.F."/>
        </authorList>
    </citation>
    <scope>NUCLEOTIDE SEQUENCE [LARGE SCALE GENOMIC DNA]</scope>
</reference>
<evidence type="ECO:0000313" key="2">
    <source>
        <dbReference type="Proteomes" id="UP000034364"/>
    </source>
</evidence>
<protein>
    <submittedName>
        <fullName evidence="1">Uncharacterized protein</fullName>
    </submittedName>
</protein>
<sequence length="75" mass="8622">MEQAHMQIMGSETKLFDTEQGQEYVLTRVRNIYNPQELGLIKRWLISGEKVTNELFELTPGLPLREQAIAFLGIS</sequence>
<evidence type="ECO:0000313" key="1">
    <source>
        <dbReference type="EMBL" id="KKU63907.1"/>
    </source>
</evidence>
<dbReference type="EMBL" id="LCNV01000015">
    <property type="protein sequence ID" value="KKU63907.1"/>
    <property type="molecule type" value="Genomic_DNA"/>
</dbReference>
<organism evidence="1 2">
    <name type="scientific">Candidatus Amesbacteria bacterium GW2011_GWA1_47_16</name>
    <dbReference type="NCBI Taxonomy" id="1618353"/>
    <lineage>
        <taxon>Bacteria</taxon>
        <taxon>Candidatus Amesiibacteriota</taxon>
    </lineage>
</organism>
<gene>
    <name evidence="1" type="ORF">UX87_C0015G0012</name>
</gene>
<accession>A0A0G1S3E7</accession>
<name>A0A0G1S3E7_9BACT</name>
<dbReference type="AlphaFoldDB" id="A0A0G1S3E7"/>
<proteinExistence type="predicted"/>
<dbReference type="Proteomes" id="UP000034364">
    <property type="component" value="Unassembled WGS sequence"/>
</dbReference>
<comment type="caution">
    <text evidence="1">The sequence shown here is derived from an EMBL/GenBank/DDBJ whole genome shotgun (WGS) entry which is preliminary data.</text>
</comment>